<proteinExistence type="predicted"/>
<evidence type="ECO:0000313" key="2">
    <source>
        <dbReference type="Proteomes" id="UP001054945"/>
    </source>
</evidence>
<evidence type="ECO:0000313" key="1">
    <source>
        <dbReference type="EMBL" id="GIY55976.1"/>
    </source>
</evidence>
<dbReference type="EMBL" id="BPLR01012707">
    <property type="protein sequence ID" value="GIY55976.1"/>
    <property type="molecule type" value="Genomic_DNA"/>
</dbReference>
<reference evidence="1 2" key="1">
    <citation type="submission" date="2021-06" db="EMBL/GenBank/DDBJ databases">
        <title>Caerostris extrusa draft genome.</title>
        <authorList>
            <person name="Kono N."/>
            <person name="Arakawa K."/>
        </authorList>
    </citation>
    <scope>NUCLEOTIDE SEQUENCE [LARGE SCALE GENOMIC DNA]</scope>
</reference>
<organism evidence="1 2">
    <name type="scientific">Caerostris extrusa</name>
    <name type="common">Bark spider</name>
    <name type="synonym">Caerostris bankana</name>
    <dbReference type="NCBI Taxonomy" id="172846"/>
    <lineage>
        <taxon>Eukaryota</taxon>
        <taxon>Metazoa</taxon>
        <taxon>Ecdysozoa</taxon>
        <taxon>Arthropoda</taxon>
        <taxon>Chelicerata</taxon>
        <taxon>Arachnida</taxon>
        <taxon>Araneae</taxon>
        <taxon>Araneomorphae</taxon>
        <taxon>Entelegynae</taxon>
        <taxon>Araneoidea</taxon>
        <taxon>Araneidae</taxon>
        <taxon>Caerostris</taxon>
    </lineage>
</organism>
<name>A0AAV4UDV9_CAEEX</name>
<protein>
    <submittedName>
        <fullName evidence="1">Uncharacterized protein</fullName>
    </submittedName>
</protein>
<accession>A0AAV4UDV9</accession>
<dbReference type="Proteomes" id="UP001054945">
    <property type="component" value="Unassembled WGS sequence"/>
</dbReference>
<sequence>MVPFQPNRKKSTEFRPTTSEVIGTLKPSTNLRQRQFSDIATEWQKSEMPIYAISWNCRVVVQICGVHHKADIQYEIPLFEFRTLGSKSQMRYWRGQTTPALYLGSMILVF</sequence>
<gene>
    <name evidence="1" type="ORF">CEXT_719771</name>
</gene>
<comment type="caution">
    <text evidence="1">The sequence shown here is derived from an EMBL/GenBank/DDBJ whole genome shotgun (WGS) entry which is preliminary data.</text>
</comment>
<keyword evidence="2" id="KW-1185">Reference proteome</keyword>
<dbReference type="AlphaFoldDB" id="A0AAV4UDV9"/>